<dbReference type="Pfam" id="PF03055">
    <property type="entry name" value="RPE65"/>
    <property type="match status" value="1"/>
</dbReference>
<dbReference type="GO" id="GO:0010436">
    <property type="term" value="F:carotenoid dioxygenase activity"/>
    <property type="evidence" value="ECO:0007669"/>
    <property type="project" value="TreeGrafter"/>
</dbReference>
<proteinExistence type="inferred from homology"/>
<evidence type="ECO:0000256" key="2">
    <source>
        <dbReference type="ARBA" id="ARBA00022723"/>
    </source>
</evidence>
<comment type="cofactor">
    <cofactor evidence="5">
        <name>Fe(2+)</name>
        <dbReference type="ChEBI" id="CHEBI:29033"/>
    </cofactor>
    <text evidence="5">Binds 1 Fe(2+) ion per subunit.</text>
</comment>
<evidence type="ECO:0000256" key="4">
    <source>
        <dbReference type="ARBA" id="ARBA00023004"/>
    </source>
</evidence>
<sequence length="581" mass="66067">MVENVTTLELNTYSEPPTIIAEDEDGNTYVEVSSEEMKKLNLLYRKGFSNAVETLVPAELKVTGELPSWLNGEFYTVGPGIYDIKYNRMIESEGGGYESATETFSMGHWFDGWMEKIIKSNIDQELPVENMRRKYVIIMESLQNILLHYSRLTQTPIAKFFGQKRTDKPEMEPCSINISTNFPFYKSGEKPKIFCQNHASQVVELEAYDLSPSRVYSWDDINPLFRGNHASPHPHYDENTGELINFNMEIQTLGTKYNFFSISENHPSGEFITSVSAKTSYVHSFAVTPRFIILVVFPFYGKNAGINVKWSDSILDSLSYNPEEPTLFYVISRVKKQLVATYKSDPCFAFHHINAFEDDDDNLYLDIVCYDNTDICYDLSLDNLRNGLVVGLPLAEVRRFVLQNVQIESLKFSKMPQATQLETLQNTVVSLFRNASHQSINPWPIANYVRCADSTLELPRINPKFHGKRYRYVYGIGLSAKAATQEGQIWDALIKCDLDTKEVVAMWVVENCYPSEPVFISAPGNDNNEDDGILLSVIFEGQDIKSFLVVLDAKTLLEIARVDLPQVIPLSFGHGSFKQII</sequence>
<evidence type="ECO:0000313" key="7">
    <source>
        <dbReference type="Proteomes" id="UP000789375"/>
    </source>
</evidence>
<protein>
    <submittedName>
        <fullName evidence="6">46_t:CDS:1</fullName>
    </submittedName>
</protein>
<dbReference type="EMBL" id="CAJVPP010004486">
    <property type="protein sequence ID" value="CAG8650799.1"/>
    <property type="molecule type" value="Genomic_DNA"/>
</dbReference>
<organism evidence="6 7">
    <name type="scientific">Funneliformis mosseae</name>
    <name type="common">Endomycorrhizal fungus</name>
    <name type="synonym">Glomus mosseae</name>
    <dbReference type="NCBI Taxonomy" id="27381"/>
    <lineage>
        <taxon>Eukaryota</taxon>
        <taxon>Fungi</taxon>
        <taxon>Fungi incertae sedis</taxon>
        <taxon>Mucoromycota</taxon>
        <taxon>Glomeromycotina</taxon>
        <taxon>Glomeromycetes</taxon>
        <taxon>Glomerales</taxon>
        <taxon>Glomeraceae</taxon>
        <taxon>Funneliformis</taxon>
    </lineage>
</organism>
<evidence type="ECO:0000256" key="1">
    <source>
        <dbReference type="ARBA" id="ARBA00006787"/>
    </source>
</evidence>
<gene>
    <name evidence="6" type="ORF">FMOSSE_LOCUS11468</name>
</gene>
<dbReference type="Proteomes" id="UP000789375">
    <property type="component" value="Unassembled WGS sequence"/>
</dbReference>
<feature type="binding site" evidence="5">
    <location>
        <position position="574"/>
    </location>
    <ligand>
        <name>Fe cation</name>
        <dbReference type="ChEBI" id="CHEBI:24875"/>
        <note>catalytic</note>
    </ligand>
</feature>
<dbReference type="PANTHER" id="PTHR10543:SF24">
    <property type="entry name" value="CAROTENOID ISOMEROOXYGENASE"/>
    <property type="match status" value="1"/>
</dbReference>
<feature type="binding site" evidence="5">
    <location>
        <position position="351"/>
    </location>
    <ligand>
        <name>Fe cation</name>
        <dbReference type="ChEBI" id="CHEBI:24875"/>
        <note>catalytic</note>
    </ligand>
</feature>
<evidence type="ECO:0000256" key="3">
    <source>
        <dbReference type="ARBA" id="ARBA00023002"/>
    </source>
</evidence>
<dbReference type="PANTHER" id="PTHR10543">
    <property type="entry name" value="BETA-CAROTENE DIOXYGENASE"/>
    <property type="match status" value="1"/>
</dbReference>
<dbReference type="AlphaFoldDB" id="A0A9N9DTU9"/>
<keyword evidence="7" id="KW-1185">Reference proteome</keyword>
<keyword evidence="4 5" id="KW-0408">Iron</keyword>
<dbReference type="GO" id="GO:0046872">
    <property type="term" value="F:metal ion binding"/>
    <property type="evidence" value="ECO:0007669"/>
    <property type="project" value="UniProtKB-KW"/>
</dbReference>
<keyword evidence="2 5" id="KW-0479">Metal-binding</keyword>
<feature type="binding site" evidence="5">
    <location>
        <position position="233"/>
    </location>
    <ligand>
        <name>Fe cation</name>
        <dbReference type="ChEBI" id="CHEBI:24875"/>
        <note>catalytic</note>
    </ligand>
</feature>
<evidence type="ECO:0000313" key="6">
    <source>
        <dbReference type="EMBL" id="CAG8650799.1"/>
    </source>
</evidence>
<comment type="caution">
    <text evidence="6">The sequence shown here is derived from an EMBL/GenBank/DDBJ whole genome shotgun (WGS) entry which is preliminary data.</text>
</comment>
<evidence type="ECO:0000256" key="5">
    <source>
        <dbReference type="PIRSR" id="PIRSR604294-1"/>
    </source>
</evidence>
<dbReference type="GO" id="GO:0016121">
    <property type="term" value="P:carotene catabolic process"/>
    <property type="evidence" value="ECO:0007669"/>
    <property type="project" value="TreeGrafter"/>
</dbReference>
<keyword evidence="3" id="KW-0560">Oxidoreductase</keyword>
<name>A0A9N9DTU9_FUNMO</name>
<comment type="similarity">
    <text evidence="1">Belongs to the carotenoid oxygenase family.</text>
</comment>
<reference evidence="6" key="1">
    <citation type="submission" date="2021-06" db="EMBL/GenBank/DDBJ databases">
        <authorList>
            <person name="Kallberg Y."/>
            <person name="Tangrot J."/>
            <person name="Rosling A."/>
        </authorList>
    </citation>
    <scope>NUCLEOTIDE SEQUENCE</scope>
    <source>
        <strain evidence="6">87-6 pot B 2015</strain>
    </source>
</reference>
<feature type="binding site" evidence="5">
    <location>
        <position position="283"/>
    </location>
    <ligand>
        <name>Fe cation</name>
        <dbReference type="ChEBI" id="CHEBI:24875"/>
        <note>catalytic</note>
    </ligand>
</feature>
<dbReference type="InterPro" id="IPR004294">
    <property type="entry name" value="Carotenoid_Oase"/>
</dbReference>
<accession>A0A9N9DTU9</accession>